<evidence type="ECO:0000256" key="10">
    <source>
        <dbReference type="ARBA" id="ARBA00023319"/>
    </source>
</evidence>
<organism evidence="14 15">
    <name type="scientific">Crenichthys baileyi</name>
    <name type="common">White River springfish</name>
    <dbReference type="NCBI Taxonomy" id="28760"/>
    <lineage>
        <taxon>Eukaryota</taxon>
        <taxon>Metazoa</taxon>
        <taxon>Chordata</taxon>
        <taxon>Craniata</taxon>
        <taxon>Vertebrata</taxon>
        <taxon>Euteleostomi</taxon>
        <taxon>Actinopterygii</taxon>
        <taxon>Neopterygii</taxon>
        <taxon>Teleostei</taxon>
        <taxon>Neoteleostei</taxon>
        <taxon>Acanthomorphata</taxon>
        <taxon>Ovalentaria</taxon>
        <taxon>Atherinomorphae</taxon>
        <taxon>Cyprinodontiformes</taxon>
        <taxon>Goodeidae</taxon>
        <taxon>Crenichthys</taxon>
    </lineage>
</organism>
<dbReference type="GO" id="GO:0031295">
    <property type="term" value="P:T cell costimulation"/>
    <property type="evidence" value="ECO:0007669"/>
    <property type="project" value="TreeGrafter"/>
</dbReference>
<evidence type="ECO:0000256" key="12">
    <source>
        <dbReference type="SAM" id="SignalP"/>
    </source>
</evidence>
<dbReference type="SMART" id="SM00409">
    <property type="entry name" value="IG"/>
    <property type="match status" value="1"/>
</dbReference>
<dbReference type="EMBL" id="JAHHUM010000411">
    <property type="protein sequence ID" value="KAK5619981.1"/>
    <property type="molecule type" value="Genomic_DNA"/>
</dbReference>
<dbReference type="PANTHER" id="PTHR25466:SF9">
    <property type="entry name" value="FIBRONECTIN TYPE-III DOMAIN-CONTAINING PROTEIN"/>
    <property type="match status" value="1"/>
</dbReference>
<keyword evidence="3 11" id="KW-0812">Transmembrane</keyword>
<dbReference type="InterPro" id="IPR003599">
    <property type="entry name" value="Ig_sub"/>
</dbReference>
<evidence type="ECO:0000259" key="13">
    <source>
        <dbReference type="PROSITE" id="PS50835"/>
    </source>
</evidence>
<dbReference type="Pfam" id="PF07686">
    <property type="entry name" value="V-set"/>
    <property type="match status" value="1"/>
</dbReference>
<evidence type="ECO:0000313" key="15">
    <source>
        <dbReference type="Proteomes" id="UP001311232"/>
    </source>
</evidence>
<keyword evidence="7" id="KW-1015">Disulfide bond</keyword>
<protein>
    <recommendedName>
        <fullName evidence="13">Ig-like domain-containing protein</fullName>
    </recommendedName>
</protein>
<dbReference type="Gene3D" id="2.60.40.10">
    <property type="entry name" value="Immunoglobulins"/>
    <property type="match status" value="1"/>
</dbReference>
<dbReference type="GO" id="GO:0042130">
    <property type="term" value="P:negative regulation of T cell proliferation"/>
    <property type="evidence" value="ECO:0007669"/>
    <property type="project" value="TreeGrafter"/>
</dbReference>
<keyword evidence="2" id="KW-1003">Cell membrane</keyword>
<dbReference type="SMART" id="SM00406">
    <property type="entry name" value="IGv"/>
    <property type="match status" value="1"/>
</dbReference>
<gene>
    <name evidence="14" type="ORF">CRENBAI_003938</name>
</gene>
<keyword evidence="6 11" id="KW-0472">Membrane</keyword>
<evidence type="ECO:0000256" key="3">
    <source>
        <dbReference type="ARBA" id="ARBA00022692"/>
    </source>
</evidence>
<dbReference type="GO" id="GO:0009897">
    <property type="term" value="C:external side of plasma membrane"/>
    <property type="evidence" value="ECO:0007669"/>
    <property type="project" value="TreeGrafter"/>
</dbReference>
<feature type="transmembrane region" description="Helical" evidence="11">
    <location>
        <begin position="133"/>
        <end position="156"/>
    </location>
</feature>
<feature type="chain" id="PRO_5043451858" description="Ig-like domain-containing protein" evidence="12">
    <location>
        <begin position="20"/>
        <end position="221"/>
    </location>
</feature>
<dbReference type="InterPro" id="IPR036179">
    <property type="entry name" value="Ig-like_dom_sf"/>
</dbReference>
<evidence type="ECO:0000256" key="8">
    <source>
        <dbReference type="ARBA" id="ARBA00023170"/>
    </source>
</evidence>
<accession>A0AAV9SF21</accession>
<dbReference type="GO" id="GO:0042102">
    <property type="term" value="P:positive regulation of T cell proliferation"/>
    <property type="evidence" value="ECO:0007669"/>
    <property type="project" value="TreeGrafter"/>
</dbReference>
<feature type="domain" description="Ig-like" evidence="13">
    <location>
        <begin position="29"/>
        <end position="120"/>
    </location>
</feature>
<comment type="subcellular location">
    <subcellularLocation>
        <location evidence="1">Cell membrane</location>
        <topology evidence="1">Single-pass type I membrane protein</topology>
    </subcellularLocation>
</comment>
<evidence type="ECO:0000256" key="6">
    <source>
        <dbReference type="ARBA" id="ARBA00023136"/>
    </source>
</evidence>
<dbReference type="PROSITE" id="PS50835">
    <property type="entry name" value="IG_LIKE"/>
    <property type="match status" value="1"/>
</dbReference>
<evidence type="ECO:0000256" key="7">
    <source>
        <dbReference type="ARBA" id="ARBA00023157"/>
    </source>
</evidence>
<evidence type="ECO:0000256" key="1">
    <source>
        <dbReference type="ARBA" id="ARBA00004251"/>
    </source>
</evidence>
<dbReference type="PANTHER" id="PTHR25466">
    <property type="entry name" value="T-LYMPHOCYTE ACTIVATION ANTIGEN"/>
    <property type="match status" value="1"/>
</dbReference>
<keyword evidence="15" id="KW-1185">Reference proteome</keyword>
<name>A0AAV9SF21_9TELE</name>
<dbReference type="InterPro" id="IPR051713">
    <property type="entry name" value="T-cell_Activation_Regulation"/>
</dbReference>
<dbReference type="InterPro" id="IPR013106">
    <property type="entry name" value="Ig_V-set"/>
</dbReference>
<evidence type="ECO:0000256" key="9">
    <source>
        <dbReference type="ARBA" id="ARBA00023180"/>
    </source>
</evidence>
<keyword evidence="4 12" id="KW-0732">Signal</keyword>
<dbReference type="GO" id="GO:0007166">
    <property type="term" value="P:cell surface receptor signaling pathway"/>
    <property type="evidence" value="ECO:0007669"/>
    <property type="project" value="TreeGrafter"/>
</dbReference>
<dbReference type="GO" id="GO:0071222">
    <property type="term" value="P:cellular response to lipopolysaccharide"/>
    <property type="evidence" value="ECO:0007669"/>
    <property type="project" value="TreeGrafter"/>
</dbReference>
<keyword evidence="5 11" id="KW-1133">Transmembrane helix</keyword>
<dbReference type="InterPro" id="IPR013783">
    <property type="entry name" value="Ig-like_fold"/>
</dbReference>
<sequence length="221" mass="24688">MELFAVVVFLLYASQDALTVEVEVQEDTQSVVLSCQYSKGLEETFTVKWSRLDLKPNTVHQWREGDDLDAQNQLFSGRTSMRPDVLDSGDFSLTLKEPKLSDSGDYTCSIIDERGETMLSDIQLHVREKCPTWATFLLVLLVLLVLLGLVFHVCLIRGIVSTWITVVLFLLVLLAVLAVSGGLLFHFRHHFMSASQDSLTATVGVYKGAQSVVLPCQYSKN</sequence>
<keyword evidence="9" id="KW-0325">Glycoprotein</keyword>
<evidence type="ECO:0000313" key="14">
    <source>
        <dbReference type="EMBL" id="KAK5619981.1"/>
    </source>
</evidence>
<dbReference type="AlphaFoldDB" id="A0AAV9SF21"/>
<keyword evidence="8" id="KW-0675">Receptor</keyword>
<feature type="transmembrane region" description="Helical" evidence="11">
    <location>
        <begin position="163"/>
        <end position="187"/>
    </location>
</feature>
<evidence type="ECO:0000256" key="2">
    <source>
        <dbReference type="ARBA" id="ARBA00022475"/>
    </source>
</evidence>
<comment type="caution">
    <text evidence="14">The sequence shown here is derived from an EMBL/GenBank/DDBJ whole genome shotgun (WGS) entry which is preliminary data.</text>
</comment>
<dbReference type="SUPFAM" id="SSF48726">
    <property type="entry name" value="Immunoglobulin"/>
    <property type="match status" value="1"/>
</dbReference>
<evidence type="ECO:0000256" key="11">
    <source>
        <dbReference type="SAM" id="Phobius"/>
    </source>
</evidence>
<evidence type="ECO:0000256" key="4">
    <source>
        <dbReference type="ARBA" id="ARBA00022729"/>
    </source>
</evidence>
<dbReference type="InterPro" id="IPR007110">
    <property type="entry name" value="Ig-like_dom"/>
</dbReference>
<feature type="signal peptide" evidence="12">
    <location>
        <begin position="1"/>
        <end position="19"/>
    </location>
</feature>
<proteinExistence type="predicted"/>
<keyword evidence="10" id="KW-0393">Immunoglobulin domain</keyword>
<dbReference type="Proteomes" id="UP001311232">
    <property type="component" value="Unassembled WGS sequence"/>
</dbReference>
<reference evidence="14 15" key="1">
    <citation type="submission" date="2021-06" db="EMBL/GenBank/DDBJ databases">
        <authorList>
            <person name="Palmer J.M."/>
        </authorList>
    </citation>
    <scope>NUCLEOTIDE SEQUENCE [LARGE SCALE GENOMIC DNA]</scope>
    <source>
        <strain evidence="14 15">MEX-2019</strain>
        <tissue evidence="14">Muscle</tissue>
    </source>
</reference>
<evidence type="ECO:0000256" key="5">
    <source>
        <dbReference type="ARBA" id="ARBA00022989"/>
    </source>
</evidence>
<dbReference type="GO" id="GO:0006955">
    <property type="term" value="P:immune response"/>
    <property type="evidence" value="ECO:0007669"/>
    <property type="project" value="TreeGrafter"/>
</dbReference>